<protein>
    <submittedName>
        <fullName evidence="2">Uncharacterized protein</fullName>
    </submittedName>
</protein>
<feature type="transmembrane region" description="Helical" evidence="1">
    <location>
        <begin position="125"/>
        <end position="144"/>
    </location>
</feature>
<evidence type="ECO:0000256" key="1">
    <source>
        <dbReference type="SAM" id="Phobius"/>
    </source>
</evidence>
<feature type="transmembrane region" description="Helical" evidence="1">
    <location>
        <begin position="62"/>
        <end position="88"/>
    </location>
</feature>
<proteinExistence type="predicted"/>
<keyword evidence="1" id="KW-0472">Membrane</keyword>
<sequence>YIFSFMVLLMDNQPQTIPVKKEIPVLIKIIAVLYYIGAVLGIIFGLLFLVGAGMISSIIEQIPLLIALGTSLFIVGGILMIGLGILGFFIGRGLWKGRNWARIVVIIFSILGLLGGISILFTGSYFNGIINILIGGFIAGYLLFSKGVKSAFSQ</sequence>
<feature type="transmembrane region" description="Helical" evidence="1">
    <location>
        <begin position="100"/>
        <end position="119"/>
    </location>
</feature>
<dbReference type="EMBL" id="BART01007166">
    <property type="protein sequence ID" value="GAG54531.1"/>
    <property type="molecule type" value="Genomic_DNA"/>
</dbReference>
<keyword evidence="1" id="KW-0812">Transmembrane</keyword>
<evidence type="ECO:0000313" key="2">
    <source>
        <dbReference type="EMBL" id="GAG54531.1"/>
    </source>
</evidence>
<name>X1A2N8_9ZZZZ</name>
<comment type="caution">
    <text evidence="2">The sequence shown here is derived from an EMBL/GenBank/DDBJ whole genome shotgun (WGS) entry which is preliminary data.</text>
</comment>
<feature type="transmembrane region" description="Helical" evidence="1">
    <location>
        <begin position="25"/>
        <end position="50"/>
    </location>
</feature>
<organism evidence="2">
    <name type="scientific">marine sediment metagenome</name>
    <dbReference type="NCBI Taxonomy" id="412755"/>
    <lineage>
        <taxon>unclassified sequences</taxon>
        <taxon>metagenomes</taxon>
        <taxon>ecological metagenomes</taxon>
    </lineage>
</organism>
<accession>X1A2N8</accession>
<keyword evidence="1" id="KW-1133">Transmembrane helix</keyword>
<dbReference type="AlphaFoldDB" id="X1A2N8"/>
<gene>
    <name evidence="2" type="ORF">S01H4_16344</name>
</gene>
<feature type="non-terminal residue" evidence="2">
    <location>
        <position position="1"/>
    </location>
</feature>
<reference evidence="2" key="1">
    <citation type="journal article" date="2014" name="Front. Microbiol.">
        <title>High frequency of phylogenetically diverse reductive dehalogenase-homologous genes in deep subseafloor sedimentary metagenomes.</title>
        <authorList>
            <person name="Kawai M."/>
            <person name="Futagami T."/>
            <person name="Toyoda A."/>
            <person name="Takaki Y."/>
            <person name="Nishi S."/>
            <person name="Hori S."/>
            <person name="Arai W."/>
            <person name="Tsubouchi T."/>
            <person name="Morono Y."/>
            <person name="Uchiyama I."/>
            <person name="Ito T."/>
            <person name="Fujiyama A."/>
            <person name="Inagaki F."/>
            <person name="Takami H."/>
        </authorList>
    </citation>
    <scope>NUCLEOTIDE SEQUENCE</scope>
    <source>
        <strain evidence="2">Expedition CK06-06</strain>
    </source>
</reference>